<dbReference type="AlphaFoldDB" id="A0A9P1I415"/>
<dbReference type="PANTHER" id="PTHR13251">
    <property type="entry name" value="EPILEPSY HOLOPROSENCEPHALY CANDIDATE 1/TMEM1"/>
    <property type="match status" value="1"/>
</dbReference>
<sequence length="821" mass="95856">MERMNLDINALSRSFKKTSVLISCSGADSNFSVYQHALTSYFSRTPIVWKRNNKVFPHLLTFPLKFVPYEDKLCFGPHITPLEICNIAYLHVYHINVLNADDYRSNVRHNVSDWFAKVNTKPDVQWMILINTSRAKDKKTRTLLLEKIKSDFSKFHSKLFELPDTSDHQAFTSFVQGIQQCIFAHLNLVVEIWDKSLRTMYEKRKQHNFDVFSYFTSMTQYGRNYWSFGAIEYAINIFDDVEGLLTEVVNRAQEPESPRWLSQLLNVPIENQPNLVKMFEIEALDRKEAHYLGMRNYLLCQQIIMAIHLYQHKMKSNDAAPSLRSDCAIEILRRTLLCIESVKEFNTQMNNQRDFHKTNCWILWTVSESLDVCNFFCDISHLDVAPAFLSKLHLAKFDAMFNLAKTNSLERDSLVSWLKQIINNNSLISSLQSSETMCQELEKMYELCIHNLSHRNRSSLHITYKYFEYLKSIKHKCPIPKLSINMNILKTFPKQESIANMLKSVYEENYNEDMLPILFYITQCSENDITSINLFLDICEKLEHSINWKIIDDSELFHITVDTFEAIQTKNSEFVLKIKINSKIGFDLHNSKIRLHFSSSSNSNIVQPNNLSTLSLQFDNKDNTCRLVSETKTNGHKNEENAEKVHNFVSESDVFILKSGQNEVITSTFLEQVGCFVLEKIEILSLKNFNLKYETIHAFSRRPPILYCMSTPHIINLANENNQQYLAGVIQKFEIEIEAKCDVPNESILKCIPPNPMFMFLHQNKNVWLNEIEIPIKSLKCHERTKVEVYFWLKIDSTICESAAIQKRTVCFLFLIVRKNR</sequence>
<dbReference type="InterPro" id="IPR045126">
    <property type="entry name" value="TRAPPC10/Trs130"/>
</dbReference>
<keyword evidence="3" id="KW-1185">Reference proteome</keyword>
<proteinExistence type="predicted"/>
<dbReference type="Proteomes" id="UP001152747">
    <property type="component" value="Unassembled WGS sequence"/>
</dbReference>
<dbReference type="GO" id="GO:0034498">
    <property type="term" value="P:early endosome to Golgi transport"/>
    <property type="evidence" value="ECO:0007669"/>
    <property type="project" value="TreeGrafter"/>
</dbReference>
<dbReference type="Pfam" id="PF23036">
    <property type="entry name" value="TRAPPC10_1st"/>
    <property type="match status" value="1"/>
</dbReference>
<gene>
    <name evidence="2" type="ORF">CAMP_LOCUS993</name>
</gene>
<dbReference type="GO" id="GO:0005829">
    <property type="term" value="C:cytosol"/>
    <property type="evidence" value="ECO:0007669"/>
    <property type="project" value="GOC"/>
</dbReference>
<dbReference type="GO" id="GO:0006891">
    <property type="term" value="P:intra-Golgi vesicle-mediated transport"/>
    <property type="evidence" value="ECO:0007669"/>
    <property type="project" value="TreeGrafter"/>
</dbReference>
<dbReference type="GO" id="GO:1990071">
    <property type="term" value="C:TRAPPII protein complex"/>
    <property type="evidence" value="ECO:0007669"/>
    <property type="project" value="InterPro"/>
</dbReference>
<dbReference type="InterPro" id="IPR056913">
    <property type="entry name" value="TRAPPC10/Trs130_N"/>
</dbReference>
<feature type="domain" description="TRAPPC10/Trs130 N-terminal" evidence="1">
    <location>
        <begin position="17"/>
        <end position="310"/>
    </location>
</feature>
<dbReference type="OrthoDB" id="10256906at2759"/>
<comment type="caution">
    <text evidence="2">The sequence shown here is derived from an EMBL/GenBank/DDBJ whole genome shotgun (WGS) entry which is preliminary data.</text>
</comment>
<protein>
    <recommendedName>
        <fullName evidence="1">TRAPPC10/Trs130 N-terminal domain-containing protein</fullName>
    </recommendedName>
</protein>
<reference evidence="2" key="1">
    <citation type="submission" date="2022-11" db="EMBL/GenBank/DDBJ databases">
        <authorList>
            <person name="Kikuchi T."/>
        </authorList>
    </citation>
    <scope>NUCLEOTIDE SEQUENCE</scope>
    <source>
        <strain evidence="2">PS1010</strain>
    </source>
</reference>
<evidence type="ECO:0000259" key="1">
    <source>
        <dbReference type="Pfam" id="PF23036"/>
    </source>
</evidence>
<evidence type="ECO:0000313" key="3">
    <source>
        <dbReference type="Proteomes" id="UP001152747"/>
    </source>
</evidence>
<accession>A0A9P1I415</accession>
<name>A0A9P1I415_9PELO</name>
<evidence type="ECO:0000313" key="2">
    <source>
        <dbReference type="EMBL" id="CAI5438356.1"/>
    </source>
</evidence>
<dbReference type="PANTHER" id="PTHR13251:SF3">
    <property type="entry name" value="TRAFFICKING PROTEIN PARTICLE COMPLEX SUBUNIT 10"/>
    <property type="match status" value="1"/>
</dbReference>
<dbReference type="EMBL" id="CANHGI010000001">
    <property type="protein sequence ID" value="CAI5438356.1"/>
    <property type="molecule type" value="Genomic_DNA"/>
</dbReference>
<organism evidence="2 3">
    <name type="scientific">Caenorhabditis angaria</name>
    <dbReference type="NCBI Taxonomy" id="860376"/>
    <lineage>
        <taxon>Eukaryota</taxon>
        <taxon>Metazoa</taxon>
        <taxon>Ecdysozoa</taxon>
        <taxon>Nematoda</taxon>
        <taxon>Chromadorea</taxon>
        <taxon>Rhabditida</taxon>
        <taxon>Rhabditina</taxon>
        <taxon>Rhabditomorpha</taxon>
        <taxon>Rhabditoidea</taxon>
        <taxon>Rhabditidae</taxon>
        <taxon>Peloderinae</taxon>
        <taxon>Caenorhabditis</taxon>
    </lineage>
</organism>